<name>A0AAF1BM05_9TREE</name>
<dbReference type="AlphaFoldDB" id="A0AAF1BM05"/>
<dbReference type="Proteomes" id="UP000827549">
    <property type="component" value="Chromosome 4"/>
</dbReference>
<evidence type="ECO:0000256" key="1">
    <source>
        <dbReference type="SAM" id="SignalP"/>
    </source>
</evidence>
<sequence length="131" mass="13573">MAAANVLLAPVLALLALASSATAAGPYKIKSTSGARCRSAPFLNSPIVKTYAYGAPVTITCCSFGQVYSGSQLWDKTTDGCFVHDELVKTFTTNNVAPWCTGPAPSQAPCGPKSGRTCIVKDEVADQADQA</sequence>
<proteinExistence type="predicted"/>
<feature type="signal peptide" evidence="1">
    <location>
        <begin position="1"/>
        <end position="23"/>
    </location>
</feature>
<dbReference type="GeneID" id="87809581"/>
<accession>A0AAF1BM05</accession>
<keyword evidence="1" id="KW-0732">Signal</keyword>
<evidence type="ECO:0000313" key="3">
    <source>
        <dbReference type="Proteomes" id="UP000827549"/>
    </source>
</evidence>
<reference evidence="2" key="1">
    <citation type="submission" date="2023-10" db="EMBL/GenBank/DDBJ databases">
        <authorList>
            <person name="Noh H."/>
        </authorList>
    </citation>
    <scope>NUCLEOTIDE SEQUENCE</scope>
    <source>
        <strain evidence="2">DUCC4014</strain>
    </source>
</reference>
<evidence type="ECO:0008006" key="4">
    <source>
        <dbReference type="Google" id="ProtNLM"/>
    </source>
</evidence>
<evidence type="ECO:0000313" key="2">
    <source>
        <dbReference type="EMBL" id="WOO82875.1"/>
    </source>
</evidence>
<protein>
    <recommendedName>
        <fullName evidence="4">Ig-like domain-containing protein</fullName>
    </recommendedName>
</protein>
<dbReference type="RefSeq" id="XP_062628907.1">
    <property type="nucleotide sequence ID" value="XM_062772923.1"/>
</dbReference>
<keyword evidence="3" id="KW-1185">Reference proteome</keyword>
<organism evidence="2 3">
    <name type="scientific">Vanrija pseudolonga</name>
    <dbReference type="NCBI Taxonomy" id="143232"/>
    <lineage>
        <taxon>Eukaryota</taxon>
        <taxon>Fungi</taxon>
        <taxon>Dikarya</taxon>
        <taxon>Basidiomycota</taxon>
        <taxon>Agaricomycotina</taxon>
        <taxon>Tremellomycetes</taxon>
        <taxon>Trichosporonales</taxon>
        <taxon>Trichosporonaceae</taxon>
        <taxon>Vanrija</taxon>
    </lineage>
</organism>
<gene>
    <name evidence="2" type="ORF">LOC62_04G006358</name>
</gene>
<feature type="chain" id="PRO_5042049423" description="Ig-like domain-containing protein" evidence="1">
    <location>
        <begin position="24"/>
        <end position="131"/>
    </location>
</feature>
<dbReference type="EMBL" id="CP086717">
    <property type="protein sequence ID" value="WOO82875.1"/>
    <property type="molecule type" value="Genomic_DNA"/>
</dbReference>